<reference evidence="3 4" key="1">
    <citation type="submission" date="2015-05" db="EMBL/GenBank/DDBJ databases">
        <title>Draft genome sequence of Microvirga vignae strain BR3299, a novel nitrogen fixing bacteria isolated from Brazil semi-aired region.</title>
        <authorList>
            <person name="Zilli J.E."/>
            <person name="Passos S.R."/>
            <person name="Leite J."/>
            <person name="Baldani J.I."/>
            <person name="Xavier G.R."/>
            <person name="Rumjaneck N.G."/>
            <person name="Simoes-Araujo J.L."/>
        </authorList>
    </citation>
    <scope>NUCLEOTIDE SEQUENCE [LARGE SCALE GENOMIC DNA]</scope>
    <source>
        <strain evidence="3 4">BR3299</strain>
    </source>
</reference>
<keyword evidence="4" id="KW-1185">Reference proteome</keyword>
<feature type="compositionally biased region" description="Basic and acidic residues" evidence="1">
    <location>
        <begin position="46"/>
        <end position="63"/>
    </location>
</feature>
<keyword evidence="2" id="KW-0812">Transmembrane</keyword>
<gene>
    <name evidence="3" type="ORF">AA309_24960</name>
</gene>
<dbReference type="Proteomes" id="UP000035489">
    <property type="component" value="Unassembled WGS sequence"/>
</dbReference>
<dbReference type="EMBL" id="LCYG01000077">
    <property type="protein sequence ID" value="KLK90588.1"/>
    <property type="molecule type" value="Genomic_DNA"/>
</dbReference>
<keyword evidence="2" id="KW-0472">Membrane</keyword>
<proteinExistence type="predicted"/>
<dbReference type="PATRIC" id="fig|1225564.3.peg.6488"/>
<feature type="region of interest" description="Disordered" evidence="1">
    <location>
        <begin position="15"/>
        <end position="123"/>
    </location>
</feature>
<comment type="caution">
    <text evidence="3">The sequence shown here is derived from an EMBL/GenBank/DDBJ whole genome shotgun (WGS) entry which is preliminary data.</text>
</comment>
<protein>
    <submittedName>
        <fullName evidence="3">Uncharacterized protein</fullName>
    </submittedName>
</protein>
<organism evidence="3 4">
    <name type="scientific">Microvirga vignae</name>
    <dbReference type="NCBI Taxonomy" id="1225564"/>
    <lineage>
        <taxon>Bacteria</taxon>
        <taxon>Pseudomonadati</taxon>
        <taxon>Pseudomonadota</taxon>
        <taxon>Alphaproteobacteria</taxon>
        <taxon>Hyphomicrobiales</taxon>
        <taxon>Methylobacteriaceae</taxon>
        <taxon>Microvirga</taxon>
    </lineage>
</organism>
<evidence type="ECO:0000313" key="4">
    <source>
        <dbReference type="Proteomes" id="UP000035489"/>
    </source>
</evidence>
<evidence type="ECO:0000313" key="3">
    <source>
        <dbReference type="EMBL" id="KLK90588.1"/>
    </source>
</evidence>
<keyword evidence="2" id="KW-1133">Transmembrane helix</keyword>
<feature type="transmembrane region" description="Helical" evidence="2">
    <location>
        <begin position="159"/>
        <end position="177"/>
    </location>
</feature>
<feature type="compositionally biased region" description="Basic and acidic residues" evidence="1">
    <location>
        <begin position="95"/>
        <end position="123"/>
    </location>
</feature>
<evidence type="ECO:0000256" key="1">
    <source>
        <dbReference type="SAM" id="MobiDB-lite"/>
    </source>
</evidence>
<evidence type="ECO:0000256" key="2">
    <source>
        <dbReference type="SAM" id="Phobius"/>
    </source>
</evidence>
<name>A0A0H1R618_9HYPH</name>
<accession>A0A0H1R618</accession>
<sequence length="192" mass="20555">MVPAPLSTEILNGVMESAEGNTVSSVPPPQDAAPASAPSLTAEGIQRGEDQQGPHNRNRDEVKQQVQTVAFAEGLAPKEPDQDVASSLSQPSEAMELRDDQKQERTQHHPMVHEVEPESHEDRGSTSLVYILAAITLGIPALLLIPLVGMNPGVQEGTLTIIVTFIAISAFVTAAVIEIKRLADQPPDDDHH</sequence>
<dbReference type="AlphaFoldDB" id="A0A0H1R618"/>
<feature type="transmembrane region" description="Helical" evidence="2">
    <location>
        <begin position="128"/>
        <end position="147"/>
    </location>
</feature>